<dbReference type="Proteomes" id="UP000885847">
    <property type="component" value="Unassembled WGS sequence"/>
</dbReference>
<dbReference type="InterPro" id="IPR002686">
    <property type="entry name" value="Transposase_17"/>
</dbReference>
<dbReference type="GO" id="GO:0003677">
    <property type="term" value="F:DNA binding"/>
    <property type="evidence" value="ECO:0007669"/>
    <property type="project" value="InterPro"/>
</dbReference>
<dbReference type="GO" id="GO:0006313">
    <property type="term" value="P:DNA transposition"/>
    <property type="evidence" value="ECO:0007669"/>
    <property type="project" value="InterPro"/>
</dbReference>
<feature type="domain" description="Transposase IS200-like" evidence="1">
    <location>
        <begin position="8"/>
        <end position="122"/>
    </location>
</feature>
<dbReference type="PANTHER" id="PTHR34322">
    <property type="entry name" value="TRANSPOSASE, Y1_TNP DOMAIN-CONTAINING"/>
    <property type="match status" value="1"/>
</dbReference>
<gene>
    <name evidence="2" type="ORF">ENF18_00515</name>
</gene>
<sequence>MRRARLTFIGAYHHVVSRGYGGMVIFPDDASRVKFLEFLRKFSNMYNISVYAFTLMDNHYHLVLENSSGKLSEFMKNLNGSYGSYFRAKYGGKGYVFQGRFWSAIINGTEYLKEVISYILFNPVRAGMETDPFRYKWNSIYYGKDTEKIHIQLSEFLNTDVITEFFDSYQDFISYVLEYGERKLQVYKTRAGFYIGNLVELEKVTDLFDKRGLKKNQGTGKRLKEGSIKNAVKWFESRKEVNLSELEFNTLREKKIRGELLVYLRDRGFSYRKILQLPYFKGLKLSSLSALYRHWKKNLE</sequence>
<protein>
    <recommendedName>
        <fullName evidence="1">Transposase IS200-like domain-containing protein</fullName>
    </recommendedName>
</protein>
<dbReference type="SMART" id="SM01321">
    <property type="entry name" value="Y1_Tnp"/>
    <property type="match status" value="1"/>
</dbReference>
<evidence type="ECO:0000313" key="2">
    <source>
        <dbReference type="EMBL" id="HDI82257.1"/>
    </source>
</evidence>
<organism evidence="2">
    <name type="scientific">candidate division WOR-3 bacterium</name>
    <dbReference type="NCBI Taxonomy" id="2052148"/>
    <lineage>
        <taxon>Bacteria</taxon>
        <taxon>Bacteria division WOR-3</taxon>
    </lineage>
</organism>
<evidence type="ECO:0000259" key="1">
    <source>
        <dbReference type="SMART" id="SM01321"/>
    </source>
</evidence>
<name>A0A7C0V9S4_UNCW3</name>
<dbReference type="Pfam" id="PF01797">
    <property type="entry name" value="Y1_Tnp"/>
    <property type="match status" value="1"/>
</dbReference>
<dbReference type="PANTHER" id="PTHR34322:SF2">
    <property type="entry name" value="TRANSPOSASE IS200-LIKE DOMAIN-CONTAINING PROTEIN"/>
    <property type="match status" value="1"/>
</dbReference>
<dbReference type="AlphaFoldDB" id="A0A7C0V9S4"/>
<dbReference type="InterPro" id="IPR036515">
    <property type="entry name" value="Transposase_17_sf"/>
</dbReference>
<dbReference type="Gene3D" id="3.30.70.1290">
    <property type="entry name" value="Transposase IS200-like"/>
    <property type="match status" value="1"/>
</dbReference>
<dbReference type="EMBL" id="DQWE01000024">
    <property type="protein sequence ID" value="HDI82257.1"/>
    <property type="molecule type" value="Genomic_DNA"/>
</dbReference>
<comment type="caution">
    <text evidence="2">The sequence shown here is derived from an EMBL/GenBank/DDBJ whole genome shotgun (WGS) entry which is preliminary data.</text>
</comment>
<proteinExistence type="predicted"/>
<accession>A0A7C0V9S4</accession>
<dbReference type="SUPFAM" id="SSF143422">
    <property type="entry name" value="Transposase IS200-like"/>
    <property type="match status" value="1"/>
</dbReference>
<dbReference type="GO" id="GO:0004803">
    <property type="term" value="F:transposase activity"/>
    <property type="evidence" value="ECO:0007669"/>
    <property type="project" value="InterPro"/>
</dbReference>
<reference evidence="2" key="1">
    <citation type="journal article" date="2020" name="mSystems">
        <title>Genome- and Community-Level Interaction Insights into Carbon Utilization and Element Cycling Functions of Hydrothermarchaeota in Hydrothermal Sediment.</title>
        <authorList>
            <person name="Zhou Z."/>
            <person name="Liu Y."/>
            <person name="Xu W."/>
            <person name="Pan J."/>
            <person name="Luo Z.H."/>
            <person name="Li M."/>
        </authorList>
    </citation>
    <scope>NUCLEOTIDE SEQUENCE [LARGE SCALE GENOMIC DNA]</scope>
    <source>
        <strain evidence="2">HyVt-102</strain>
    </source>
</reference>